<comment type="subcellular location">
    <subcellularLocation>
        <location evidence="1">Cell envelope</location>
    </subcellularLocation>
</comment>
<proteinExistence type="inferred from homology"/>
<reference evidence="7" key="1">
    <citation type="journal article" date="2021" name="PeerJ">
        <title>Extensive microbial diversity within the chicken gut microbiome revealed by metagenomics and culture.</title>
        <authorList>
            <person name="Gilroy R."/>
            <person name="Ravi A."/>
            <person name="Getino M."/>
            <person name="Pursley I."/>
            <person name="Horton D.L."/>
            <person name="Alikhan N.F."/>
            <person name="Baker D."/>
            <person name="Gharbi K."/>
            <person name="Hall N."/>
            <person name="Watson M."/>
            <person name="Adriaenssens E.M."/>
            <person name="Foster-Nyarko E."/>
            <person name="Jarju S."/>
            <person name="Secka A."/>
            <person name="Antonio M."/>
            <person name="Oren A."/>
            <person name="Chaudhuri R.R."/>
            <person name="La Ragione R."/>
            <person name="Hildebrand F."/>
            <person name="Pallen M.J."/>
        </authorList>
    </citation>
    <scope>NUCLEOTIDE SEQUENCE</scope>
    <source>
        <strain evidence="7">CHK188-5543</strain>
    </source>
</reference>
<dbReference type="Proteomes" id="UP000886800">
    <property type="component" value="Unassembled WGS sequence"/>
</dbReference>
<evidence type="ECO:0000256" key="1">
    <source>
        <dbReference type="ARBA" id="ARBA00004196"/>
    </source>
</evidence>
<dbReference type="InterPro" id="IPR039424">
    <property type="entry name" value="SBP_5"/>
</dbReference>
<dbReference type="InterPro" id="IPR030678">
    <property type="entry name" value="Peptide/Ni-bd"/>
</dbReference>
<dbReference type="GO" id="GO:0042597">
    <property type="term" value="C:periplasmic space"/>
    <property type="evidence" value="ECO:0007669"/>
    <property type="project" value="UniProtKB-ARBA"/>
</dbReference>
<comment type="similarity">
    <text evidence="2">Belongs to the bacterial solute-binding protein 5 family.</text>
</comment>
<dbReference type="GO" id="GO:1904680">
    <property type="term" value="F:peptide transmembrane transporter activity"/>
    <property type="evidence" value="ECO:0007669"/>
    <property type="project" value="TreeGrafter"/>
</dbReference>
<accession>A0A9D1WT84</accession>
<sequence>MKKLLSMLLCGAMLFSLAACGGGDEGTASGGGAAEGEASTTASDTLTVVVPMDPGTLEPGRINEQAFYGVVHQIYEPLFILDADGVLQNWLCESYEYQDDTHLVIHLREGVQFSNGTPLTANDVLWSFQRIVENSLPPISQIIDLDIDACEVVDDNTLILATNGPAGTLLNRLAYPGLGIASKAAYDEFGGDWMNGAAIGTGPYKVVEYVAGDRMDMTANENYWREGEPATPNLVLRFVGDQTARSTEAKAKGADIIINVNPREEESIAAVEGVKVIKAAATNTVYLMMNTAVEPLNDPAVREAVTYAINIPQTIELAYGDLGFPASGMVAPGVLGYDENMFQEHFGHGYDPETAKQMLADAGYPDGIDLEVLVETGDSTRHDICEAFQAQMAPAGINLTITELDSVVLYDRTNAGDQHQLVLSGLTCSDYEADAFLNQILPGSSNIKMTNFDDPTFIDMITKSGQILDKDEREQAWKDTLKYLAESNCMIPLWHKELISAQMDYVEGFEMSPAFEEHFYQWTTVNK</sequence>
<evidence type="ECO:0000313" key="7">
    <source>
        <dbReference type="EMBL" id="HIX66375.1"/>
    </source>
</evidence>
<gene>
    <name evidence="7" type="ORF">H9736_09020</name>
</gene>
<organism evidence="7 8">
    <name type="scientific">Candidatus Anaerotruncus excrementipullorum</name>
    <dbReference type="NCBI Taxonomy" id="2838465"/>
    <lineage>
        <taxon>Bacteria</taxon>
        <taxon>Bacillati</taxon>
        <taxon>Bacillota</taxon>
        <taxon>Clostridia</taxon>
        <taxon>Eubacteriales</taxon>
        <taxon>Oscillospiraceae</taxon>
        <taxon>Anaerotruncus</taxon>
    </lineage>
</organism>
<keyword evidence="3" id="KW-0813">Transport</keyword>
<protein>
    <submittedName>
        <fullName evidence="7">ABC transporter substrate-binding protein</fullName>
    </submittedName>
</protein>
<dbReference type="PIRSF" id="PIRSF002741">
    <property type="entry name" value="MppA"/>
    <property type="match status" value="1"/>
</dbReference>
<feature type="chain" id="PRO_5039696487" evidence="5">
    <location>
        <begin position="19"/>
        <end position="527"/>
    </location>
</feature>
<dbReference type="GO" id="GO:0043190">
    <property type="term" value="C:ATP-binding cassette (ABC) transporter complex"/>
    <property type="evidence" value="ECO:0007669"/>
    <property type="project" value="InterPro"/>
</dbReference>
<feature type="signal peptide" evidence="5">
    <location>
        <begin position="1"/>
        <end position="18"/>
    </location>
</feature>
<dbReference type="SUPFAM" id="SSF53850">
    <property type="entry name" value="Periplasmic binding protein-like II"/>
    <property type="match status" value="1"/>
</dbReference>
<comment type="caution">
    <text evidence="7">The sequence shown here is derived from an EMBL/GenBank/DDBJ whole genome shotgun (WGS) entry which is preliminary data.</text>
</comment>
<dbReference type="EMBL" id="DXES01000190">
    <property type="protein sequence ID" value="HIX66375.1"/>
    <property type="molecule type" value="Genomic_DNA"/>
</dbReference>
<reference evidence="7" key="2">
    <citation type="submission" date="2021-04" db="EMBL/GenBank/DDBJ databases">
        <authorList>
            <person name="Gilroy R."/>
        </authorList>
    </citation>
    <scope>NUCLEOTIDE SEQUENCE</scope>
    <source>
        <strain evidence="7">CHK188-5543</strain>
    </source>
</reference>
<feature type="domain" description="Solute-binding protein family 5" evidence="6">
    <location>
        <begin position="87"/>
        <end position="443"/>
    </location>
</feature>
<evidence type="ECO:0000256" key="4">
    <source>
        <dbReference type="ARBA" id="ARBA00022729"/>
    </source>
</evidence>
<evidence type="ECO:0000259" key="6">
    <source>
        <dbReference type="Pfam" id="PF00496"/>
    </source>
</evidence>
<dbReference type="Gene3D" id="3.40.190.10">
    <property type="entry name" value="Periplasmic binding protein-like II"/>
    <property type="match status" value="1"/>
</dbReference>
<dbReference type="PANTHER" id="PTHR30290:SF10">
    <property type="entry name" value="PERIPLASMIC OLIGOPEPTIDE-BINDING PROTEIN-RELATED"/>
    <property type="match status" value="1"/>
</dbReference>
<dbReference type="PANTHER" id="PTHR30290">
    <property type="entry name" value="PERIPLASMIC BINDING COMPONENT OF ABC TRANSPORTER"/>
    <property type="match status" value="1"/>
</dbReference>
<evidence type="ECO:0000256" key="2">
    <source>
        <dbReference type="ARBA" id="ARBA00005695"/>
    </source>
</evidence>
<dbReference type="AlphaFoldDB" id="A0A9D1WT84"/>
<dbReference type="PROSITE" id="PS51257">
    <property type="entry name" value="PROKAR_LIPOPROTEIN"/>
    <property type="match status" value="1"/>
</dbReference>
<dbReference type="Gene3D" id="3.10.105.10">
    <property type="entry name" value="Dipeptide-binding Protein, Domain 3"/>
    <property type="match status" value="1"/>
</dbReference>
<dbReference type="GO" id="GO:0015833">
    <property type="term" value="P:peptide transport"/>
    <property type="evidence" value="ECO:0007669"/>
    <property type="project" value="TreeGrafter"/>
</dbReference>
<name>A0A9D1WT84_9FIRM</name>
<dbReference type="GO" id="GO:0030313">
    <property type="term" value="C:cell envelope"/>
    <property type="evidence" value="ECO:0007669"/>
    <property type="project" value="UniProtKB-SubCell"/>
</dbReference>
<dbReference type="CDD" id="cd00995">
    <property type="entry name" value="PBP2_NikA_DppA_OppA_like"/>
    <property type="match status" value="1"/>
</dbReference>
<evidence type="ECO:0000256" key="3">
    <source>
        <dbReference type="ARBA" id="ARBA00022448"/>
    </source>
</evidence>
<evidence type="ECO:0000256" key="5">
    <source>
        <dbReference type="SAM" id="SignalP"/>
    </source>
</evidence>
<evidence type="ECO:0000313" key="8">
    <source>
        <dbReference type="Proteomes" id="UP000886800"/>
    </source>
</evidence>
<dbReference type="InterPro" id="IPR000914">
    <property type="entry name" value="SBP_5_dom"/>
</dbReference>
<dbReference type="Pfam" id="PF00496">
    <property type="entry name" value="SBP_bac_5"/>
    <property type="match status" value="1"/>
</dbReference>
<dbReference type="Gene3D" id="3.90.76.10">
    <property type="entry name" value="Dipeptide-binding Protein, Domain 1"/>
    <property type="match status" value="1"/>
</dbReference>
<keyword evidence="4 5" id="KW-0732">Signal</keyword>